<comment type="caution">
    <text evidence="1">The sequence shown here is derived from an EMBL/GenBank/DDBJ whole genome shotgun (WGS) entry which is preliminary data.</text>
</comment>
<gene>
    <name evidence="1" type="ORF">AS888_16895</name>
</gene>
<accession>A0A120GQG8</accession>
<dbReference type="EMBL" id="LNNH01000012">
    <property type="protein sequence ID" value="KWW21271.1"/>
    <property type="molecule type" value="Genomic_DNA"/>
</dbReference>
<sequence>MSTNRPNTPVQPAHLYHDVQTAKFIKDTAYLANTCGRSDHLRHHQDVKPVYAKIVDAGDAYFRFHECKKDYQLDMARSKTFLTKGASRALISKIQRTFEDNLKRGSEFLIPNPLLSTN</sequence>
<dbReference type="Proteomes" id="UP000064189">
    <property type="component" value="Unassembled WGS sequence"/>
</dbReference>
<reference evidence="1 2" key="1">
    <citation type="submission" date="2015-11" db="EMBL/GenBank/DDBJ databases">
        <title>Genome Sequence of Bacillus simplex strain VanAntwerpen2.</title>
        <authorList>
            <person name="Couger M.B."/>
        </authorList>
    </citation>
    <scope>NUCLEOTIDE SEQUENCE [LARGE SCALE GENOMIC DNA]</scope>
    <source>
        <strain evidence="1 2">VanAntwerpen02</strain>
    </source>
</reference>
<organism evidence="1 2">
    <name type="scientific">Peribacillus simplex</name>
    <dbReference type="NCBI Taxonomy" id="1478"/>
    <lineage>
        <taxon>Bacteria</taxon>
        <taxon>Bacillati</taxon>
        <taxon>Bacillota</taxon>
        <taxon>Bacilli</taxon>
        <taxon>Bacillales</taxon>
        <taxon>Bacillaceae</taxon>
        <taxon>Peribacillus</taxon>
    </lineage>
</organism>
<dbReference type="AlphaFoldDB" id="A0A120GQG8"/>
<keyword evidence="2" id="KW-1185">Reference proteome</keyword>
<protein>
    <submittedName>
        <fullName evidence="1">Uncharacterized protein</fullName>
    </submittedName>
</protein>
<evidence type="ECO:0000313" key="1">
    <source>
        <dbReference type="EMBL" id="KWW21271.1"/>
    </source>
</evidence>
<evidence type="ECO:0000313" key="2">
    <source>
        <dbReference type="Proteomes" id="UP000064189"/>
    </source>
</evidence>
<proteinExistence type="predicted"/>
<name>A0A120GQG8_9BACI</name>